<dbReference type="InterPro" id="IPR006103">
    <property type="entry name" value="Glyco_hydro_2_cat"/>
</dbReference>
<dbReference type="InterPro" id="IPR006102">
    <property type="entry name" value="Ig-like_GH2"/>
</dbReference>
<feature type="domain" description="Glycoside hydrolase family 2 immunoglobulin-like beta-sandwich" evidence="4">
    <location>
        <begin position="189"/>
        <end position="295"/>
    </location>
</feature>
<feature type="domain" description="Glycoside hydrolase family 2" evidence="7">
    <location>
        <begin position="668"/>
        <end position="745"/>
    </location>
</feature>
<dbReference type="SUPFAM" id="SSF49785">
    <property type="entry name" value="Galactose-binding domain-like"/>
    <property type="match status" value="1"/>
</dbReference>
<dbReference type="InterPro" id="IPR036156">
    <property type="entry name" value="Beta-gal/glucu_dom_sf"/>
</dbReference>
<evidence type="ECO:0000259" key="6">
    <source>
        <dbReference type="Pfam" id="PF16355"/>
    </source>
</evidence>
<dbReference type="Gene3D" id="3.20.20.80">
    <property type="entry name" value="Glycosidases"/>
    <property type="match status" value="1"/>
</dbReference>
<dbReference type="InterPro" id="IPR040605">
    <property type="entry name" value="Glyco_hydro2_dom5"/>
</dbReference>
<dbReference type="SUPFAM" id="SSF51445">
    <property type="entry name" value="(Trans)glycosidases"/>
    <property type="match status" value="1"/>
</dbReference>
<dbReference type="Gene3D" id="2.60.120.260">
    <property type="entry name" value="Galactose-binding domain-like"/>
    <property type="match status" value="1"/>
</dbReference>
<organism evidence="8 9">
    <name type="scientific">Candidatus Scybalomonas excrementavium</name>
    <dbReference type="NCBI Taxonomy" id="2840943"/>
    <lineage>
        <taxon>Bacteria</taxon>
        <taxon>Bacillati</taxon>
        <taxon>Bacillota</taxon>
        <taxon>Clostridia</taxon>
        <taxon>Lachnospirales</taxon>
        <taxon>Lachnospiraceae</taxon>
        <taxon>Lachnospiraceae incertae sedis</taxon>
        <taxon>Candidatus Scybalomonas</taxon>
    </lineage>
</organism>
<dbReference type="InterPro" id="IPR032311">
    <property type="entry name" value="DUF4982"/>
</dbReference>
<dbReference type="AlphaFoldDB" id="A0A9D9HZE5"/>
<evidence type="ECO:0000256" key="3">
    <source>
        <dbReference type="ARBA" id="ARBA00023295"/>
    </source>
</evidence>
<dbReference type="SUPFAM" id="SSF49303">
    <property type="entry name" value="beta-Galactosidase/glucuronidase domain"/>
    <property type="match status" value="1"/>
</dbReference>
<feature type="domain" description="DUF4982" evidence="6">
    <location>
        <begin position="597"/>
        <end position="654"/>
    </location>
</feature>
<sequence>MKHYGQQAGLYCLNRGWKFIEKDFSVLPKGRNHDDIYGFAKGGAMKGPADTSFDDSDWEVVELPHDWVTKKDFTHLGSPNQGYKERGIGWYRLRFGLEEEDKQKQILLEFEGMSADAQIYVNGMILKRSYSGYNSFCVDMTDVANFGVVPNTLAIRLDASAWEGWWYEGAGIYRNVWLIKKAPVHIGYQGVFLKPENQTKKDWDLVIETELENSFEHAKEVEVRHTIYTKDGVEVGSCFEKAKVADYEKKIVHSKIFVENPELWDIENPYLYEVVSEVSYDGCVQDYQKHHTGFRTIALEPDTGFWLNGKNIKLKGFCNHQDHAGVGVAVSYNLQQFRIKKLKELGANAYRLAHNPDPAILEICDQEGILVMEENRTFNSAKDTLEEVKGIVKNARNHPCVVLYSVFNEEPLQGTRKGHRMAGNLRAAVREMDVTRPVLGAFNGGYMEEEGAATILDAVGINYNPGRYDDFHKKYPNIPLIGSETASAFMVRGEYETKLEENIIDDYDSQCALWGTKVRDTWRYVNERPYVAGSFVWTGFDYRGEPTPFEWPSVSTFFGTYDSCGFEKDACYLYKAFWGKEPMIHLVSPWVNQEMIGKKIKVMVTTNCEEVKVYANEKVVFTGKPDRYDQIAFEVTVEEGILKAEGLQNGVVVATDIQQTANKKQKIVIEPVASTLQSGGHDIAILNVKVVDKNGIVVPNADDQLHIEVVNGTVVGTGNGNPNSHEPDVAPYRKVFHGLAQFLVK</sequence>
<dbReference type="InterPro" id="IPR013783">
    <property type="entry name" value="Ig-like_fold"/>
</dbReference>
<dbReference type="Pfam" id="PF16355">
    <property type="entry name" value="DUF4982"/>
    <property type="match status" value="1"/>
</dbReference>
<dbReference type="Pfam" id="PF02836">
    <property type="entry name" value="Glyco_hydro_2_C"/>
    <property type="match status" value="1"/>
</dbReference>
<reference evidence="8" key="2">
    <citation type="journal article" date="2021" name="PeerJ">
        <title>Extensive microbial diversity within the chicken gut microbiome revealed by metagenomics and culture.</title>
        <authorList>
            <person name="Gilroy R."/>
            <person name="Ravi A."/>
            <person name="Getino M."/>
            <person name="Pursley I."/>
            <person name="Horton D.L."/>
            <person name="Alikhan N.F."/>
            <person name="Baker D."/>
            <person name="Gharbi K."/>
            <person name="Hall N."/>
            <person name="Watson M."/>
            <person name="Adriaenssens E.M."/>
            <person name="Foster-Nyarko E."/>
            <person name="Jarju S."/>
            <person name="Secka A."/>
            <person name="Antonio M."/>
            <person name="Oren A."/>
            <person name="Chaudhuri R.R."/>
            <person name="La Ragione R."/>
            <person name="Hildebrand F."/>
            <person name="Pallen M.J."/>
        </authorList>
    </citation>
    <scope>NUCLEOTIDE SEQUENCE</scope>
    <source>
        <strain evidence="8">E3-2379</strain>
    </source>
</reference>
<comment type="caution">
    <text evidence="8">The sequence shown here is derived from an EMBL/GenBank/DDBJ whole genome shotgun (WGS) entry which is preliminary data.</text>
</comment>
<dbReference type="PANTHER" id="PTHR42732:SF1">
    <property type="entry name" value="BETA-MANNOSIDASE"/>
    <property type="match status" value="1"/>
</dbReference>
<dbReference type="PANTHER" id="PTHR42732">
    <property type="entry name" value="BETA-GALACTOSIDASE"/>
    <property type="match status" value="1"/>
</dbReference>
<evidence type="ECO:0000256" key="2">
    <source>
        <dbReference type="ARBA" id="ARBA00022801"/>
    </source>
</evidence>
<gene>
    <name evidence="8" type="ORF">IAC13_02685</name>
</gene>
<dbReference type="GO" id="GO:0005975">
    <property type="term" value="P:carbohydrate metabolic process"/>
    <property type="evidence" value="ECO:0007669"/>
    <property type="project" value="InterPro"/>
</dbReference>
<name>A0A9D9HZE5_9FIRM</name>
<keyword evidence="3" id="KW-0326">Glycosidase</keyword>
<feature type="domain" description="Glycoside hydrolase family 2 catalytic" evidence="5">
    <location>
        <begin position="302"/>
        <end position="548"/>
    </location>
</feature>
<dbReference type="InterPro" id="IPR008979">
    <property type="entry name" value="Galactose-bd-like_sf"/>
</dbReference>
<comment type="similarity">
    <text evidence="1">Belongs to the glycosyl hydrolase 2 family.</text>
</comment>
<protein>
    <submittedName>
        <fullName evidence="8">DUF4982 domain-containing protein</fullName>
    </submittedName>
</protein>
<dbReference type="Gene3D" id="2.60.40.10">
    <property type="entry name" value="Immunoglobulins"/>
    <property type="match status" value="3"/>
</dbReference>
<dbReference type="InterPro" id="IPR017853">
    <property type="entry name" value="GH"/>
</dbReference>
<evidence type="ECO:0000259" key="7">
    <source>
        <dbReference type="Pfam" id="PF18565"/>
    </source>
</evidence>
<accession>A0A9D9HZE5</accession>
<dbReference type="EMBL" id="JADIML010000080">
    <property type="protein sequence ID" value="MBO8462820.1"/>
    <property type="molecule type" value="Genomic_DNA"/>
</dbReference>
<dbReference type="GO" id="GO:0004553">
    <property type="term" value="F:hydrolase activity, hydrolyzing O-glycosyl compounds"/>
    <property type="evidence" value="ECO:0007669"/>
    <property type="project" value="InterPro"/>
</dbReference>
<proteinExistence type="inferred from homology"/>
<dbReference type="Pfam" id="PF00703">
    <property type="entry name" value="Glyco_hydro_2"/>
    <property type="match status" value="1"/>
</dbReference>
<feature type="non-terminal residue" evidence="8">
    <location>
        <position position="745"/>
    </location>
</feature>
<dbReference type="InterPro" id="IPR051913">
    <property type="entry name" value="GH2_Domain-Containing"/>
</dbReference>
<evidence type="ECO:0000256" key="1">
    <source>
        <dbReference type="ARBA" id="ARBA00007401"/>
    </source>
</evidence>
<evidence type="ECO:0000259" key="5">
    <source>
        <dbReference type="Pfam" id="PF02836"/>
    </source>
</evidence>
<evidence type="ECO:0000259" key="4">
    <source>
        <dbReference type="Pfam" id="PF00703"/>
    </source>
</evidence>
<dbReference type="Proteomes" id="UP000823618">
    <property type="component" value="Unassembled WGS sequence"/>
</dbReference>
<evidence type="ECO:0000313" key="8">
    <source>
        <dbReference type="EMBL" id="MBO8462820.1"/>
    </source>
</evidence>
<evidence type="ECO:0000313" key="9">
    <source>
        <dbReference type="Proteomes" id="UP000823618"/>
    </source>
</evidence>
<keyword evidence="2" id="KW-0378">Hydrolase</keyword>
<reference evidence="8" key="1">
    <citation type="submission" date="2020-10" db="EMBL/GenBank/DDBJ databases">
        <authorList>
            <person name="Gilroy R."/>
        </authorList>
    </citation>
    <scope>NUCLEOTIDE SEQUENCE</scope>
    <source>
        <strain evidence="8">E3-2379</strain>
    </source>
</reference>
<dbReference type="Pfam" id="PF18565">
    <property type="entry name" value="Glyco_hydro2_C5"/>
    <property type="match status" value="1"/>
</dbReference>